<feature type="region of interest" description="Disordered" evidence="4">
    <location>
        <begin position="564"/>
        <end position="587"/>
    </location>
</feature>
<dbReference type="EMBL" id="CALNXJ010000024">
    <property type="protein sequence ID" value="CAH3129481.1"/>
    <property type="molecule type" value="Genomic_DNA"/>
</dbReference>
<dbReference type="Proteomes" id="UP001159428">
    <property type="component" value="Unassembled WGS sequence"/>
</dbReference>
<feature type="compositionally biased region" description="Acidic residues" evidence="4">
    <location>
        <begin position="564"/>
        <end position="576"/>
    </location>
</feature>
<comment type="caution">
    <text evidence="5">The sequence shown here is derived from an EMBL/GenBank/DDBJ whole genome shotgun (WGS) entry which is preliminary data.</text>
</comment>
<dbReference type="PANTHER" id="PTHR24180">
    <property type="entry name" value="CYCLIN-DEPENDENT KINASE INHIBITOR 2C-RELATED"/>
    <property type="match status" value="1"/>
</dbReference>
<feature type="region of interest" description="Disordered" evidence="4">
    <location>
        <begin position="474"/>
        <end position="503"/>
    </location>
</feature>
<dbReference type="InterPro" id="IPR002110">
    <property type="entry name" value="Ankyrin_rpt"/>
</dbReference>
<feature type="region of interest" description="Disordered" evidence="4">
    <location>
        <begin position="635"/>
        <end position="656"/>
    </location>
</feature>
<evidence type="ECO:0000256" key="3">
    <source>
        <dbReference type="PROSITE-ProRule" id="PRU00023"/>
    </source>
</evidence>
<keyword evidence="1" id="KW-0677">Repeat</keyword>
<keyword evidence="2 3" id="KW-0040">ANK repeat</keyword>
<sequence length="1483" mass="165069">MAKRGAEVGDGNEDSSGHGVYGFIGDLIREGKDAKFVNKKGRYVLNWSSTLERYAIYKSKKNPQFKSKNVNRRKASNGLRAALLNIYKKDGAKEYKESKKINDKDEVIERQFQMPPKVFQSLFGSKVELSDDSDHETSSTSSEADEKLQASPDVGGSPDTSDTGFEEAMDVSDDLLNMNATGTALQDNIKREDPVDLTNIETPSQIFGISAEDLDSALEEICTNSDNDVDQPGVVQDISPSSGSVKGGIQFHIMLTEALLESDTRGVAHFDGVGDVFLEKTNPYTFSGFVPAAQEAGPVLITVYTEAGRKLGITYFMYVDEMRETLKQLIEDPAQLSLFLTMWSQAHGIIGSNSDVAQTLGLFGLPDQGPLPDAKQGQSLRVLQLLVYTAAQEDAQQFLQMIFSTSAGKIVFDSYKDRTPLPEDVARANGHDELAEFLQDVNKRLSKEHDSNSVALGTSDWLELVQAVDNIQKQTVSNDEQESSRMQPKDDDNQSDYFADAETSSCGSLELIGDWSDLEEENGACTKDEDCENATIETGIDKGASLLRYPQEEHLRISLGFSEENEATEESFEDETQLGNGKDNIESPSICEESSVVNFPAKIKLRQRSSFFSLPIGRPALFSRHQETCFLQAEEMGSVSQKKGTERRDDSDSECKYATESLRQEKTTELYTSREEFPKNSSRFSEENAVTEESFEDEAVFGNCQDDIESPSICEESSVENFPAYKRLPLLRSFFQWLSRREDDLSAEQQDVCSQAERMGSVGQNKGTKQRDDGGSRQKYAAESSRQEKTTKSKKHRQRGHWIKFETASRVRYILLTAALVTVLAGIKLGESQILHWAAGNGYTQFSKLLLNCGLNVDTPNSRMETPLHVAAKFGFRDIADVLTKLGDNVNAKSYQQQTPLHLAVWNGHQQIAAMLLQRGSDAQRGDVFGRTPAHLAAIHGQEQMLTKLTQHDSALKARDNFGRTPLHLASVKGIERVVELLIRLGSDLSARDNSQKTALHLAAESGQDTIVHSLIMHGDDIQDGDLFGQTPLHLAAQTGRKNVVKLLLEHGSIVGAVNVFKETPLHLAAESGENGYKDILKELIQNGSDVNAANIFGQTALHLASRKGHKSIVEVLVQHKSQILALDNSRKAALDCAVESGHQEILEFLYLSLRQRYVKISRQTPLQIRQGPLQVVTLRKRSNEFDGNSSLSSFFHTTIPSDTITSTSNDSYVCVPHDCQKYSRLYFNLLPPCFVACKQRRGVKRDEYNLELISSNIPICSQKHMQVLKKKLQRACHYRKPDIDGDVSSGRSFLEHFGPNVFNLSCIDLRQGHKCSGCFVADEARGRPKRVLEQDENIRCSYYAERDLECSTNFHEFALKFVVKQVETFHPSEQCGIDGSRQPDIKPRTLLSTQCDSPWKRLIHSVGTSSGPNLSISCLVNHHMKDSYSKVIKQFSAENEGIQPFTNSSQEDRACKETAVKCGHLLVRLRMPPVEETPQNTC</sequence>
<keyword evidence="6" id="KW-1185">Reference proteome</keyword>
<dbReference type="PROSITE" id="PS50088">
    <property type="entry name" value="ANK_REPEAT"/>
    <property type="match status" value="9"/>
</dbReference>
<feature type="repeat" description="ANK" evidence="3">
    <location>
        <begin position="1097"/>
        <end position="1129"/>
    </location>
</feature>
<dbReference type="InterPro" id="IPR036770">
    <property type="entry name" value="Ankyrin_rpt-contain_sf"/>
</dbReference>
<feature type="repeat" description="ANK" evidence="3">
    <location>
        <begin position="1028"/>
        <end position="1060"/>
    </location>
</feature>
<dbReference type="Pfam" id="PF12796">
    <property type="entry name" value="Ank_2"/>
    <property type="match status" value="2"/>
</dbReference>
<gene>
    <name evidence="5" type="ORF">PMEA_00013974</name>
</gene>
<evidence type="ECO:0000256" key="2">
    <source>
        <dbReference type="ARBA" id="ARBA00023043"/>
    </source>
</evidence>
<reference evidence="5 6" key="1">
    <citation type="submission" date="2022-05" db="EMBL/GenBank/DDBJ databases">
        <authorList>
            <consortium name="Genoscope - CEA"/>
            <person name="William W."/>
        </authorList>
    </citation>
    <scope>NUCLEOTIDE SEQUENCE [LARGE SCALE GENOMIC DNA]</scope>
</reference>
<name>A0AAU9WX77_9CNID</name>
<dbReference type="PANTHER" id="PTHR24180:SF45">
    <property type="entry name" value="POLY [ADP-RIBOSE] POLYMERASE TANKYRASE"/>
    <property type="match status" value="1"/>
</dbReference>
<dbReference type="SUPFAM" id="SSF48403">
    <property type="entry name" value="Ankyrin repeat"/>
    <property type="match status" value="1"/>
</dbReference>
<evidence type="ECO:0000313" key="5">
    <source>
        <dbReference type="EMBL" id="CAH3129481.1"/>
    </source>
</evidence>
<accession>A0AAU9WX77</accession>
<feature type="repeat" description="ANK" evidence="3">
    <location>
        <begin position="830"/>
        <end position="862"/>
    </location>
</feature>
<feature type="compositionally biased region" description="Basic and acidic residues" evidence="4">
    <location>
        <begin position="643"/>
        <end position="656"/>
    </location>
</feature>
<dbReference type="InterPro" id="IPR051637">
    <property type="entry name" value="Ank_repeat_dom-contain_49"/>
</dbReference>
<evidence type="ECO:0000256" key="4">
    <source>
        <dbReference type="SAM" id="MobiDB-lite"/>
    </source>
</evidence>
<proteinExistence type="predicted"/>
<dbReference type="PROSITE" id="PS50297">
    <property type="entry name" value="ANK_REP_REGION"/>
    <property type="match status" value="7"/>
</dbReference>
<organism evidence="5 6">
    <name type="scientific">Pocillopora meandrina</name>
    <dbReference type="NCBI Taxonomy" id="46732"/>
    <lineage>
        <taxon>Eukaryota</taxon>
        <taxon>Metazoa</taxon>
        <taxon>Cnidaria</taxon>
        <taxon>Anthozoa</taxon>
        <taxon>Hexacorallia</taxon>
        <taxon>Scleractinia</taxon>
        <taxon>Astrocoeniina</taxon>
        <taxon>Pocilloporidae</taxon>
        <taxon>Pocillopora</taxon>
    </lineage>
</organism>
<feature type="region of interest" description="Disordered" evidence="4">
    <location>
        <begin position="129"/>
        <end position="166"/>
    </location>
</feature>
<feature type="repeat" description="ANK" evidence="3">
    <location>
        <begin position="929"/>
        <end position="961"/>
    </location>
</feature>
<evidence type="ECO:0000256" key="1">
    <source>
        <dbReference type="ARBA" id="ARBA00022737"/>
    </source>
</evidence>
<dbReference type="PRINTS" id="PR01415">
    <property type="entry name" value="ANKYRIN"/>
</dbReference>
<dbReference type="Pfam" id="PF00023">
    <property type="entry name" value="Ank"/>
    <property type="match status" value="2"/>
</dbReference>
<protein>
    <submittedName>
        <fullName evidence="5">Uncharacterized protein</fullName>
    </submittedName>
</protein>
<feature type="region of interest" description="Disordered" evidence="4">
    <location>
        <begin position="749"/>
        <end position="799"/>
    </location>
</feature>
<feature type="repeat" description="ANK" evidence="3">
    <location>
        <begin position="962"/>
        <end position="994"/>
    </location>
</feature>
<dbReference type="SMART" id="SM00248">
    <property type="entry name" value="ANK"/>
    <property type="match status" value="10"/>
</dbReference>
<feature type="repeat" description="ANK" evidence="3">
    <location>
        <begin position="995"/>
        <end position="1027"/>
    </location>
</feature>
<feature type="repeat" description="ANK" evidence="3">
    <location>
        <begin position="896"/>
        <end position="928"/>
    </location>
</feature>
<evidence type="ECO:0000313" key="6">
    <source>
        <dbReference type="Proteomes" id="UP001159428"/>
    </source>
</evidence>
<dbReference type="Gene3D" id="1.25.40.20">
    <property type="entry name" value="Ankyrin repeat-containing domain"/>
    <property type="match status" value="1"/>
</dbReference>
<feature type="repeat" description="ANK" evidence="3">
    <location>
        <begin position="1061"/>
        <end position="1096"/>
    </location>
</feature>
<feature type="repeat" description="ANK" evidence="3">
    <location>
        <begin position="863"/>
        <end position="895"/>
    </location>
</feature>